<keyword evidence="5" id="KW-0050">Antiport</keyword>
<dbReference type="PROSITE" id="PS00018">
    <property type="entry name" value="EF_HAND_1"/>
    <property type="match status" value="1"/>
</dbReference>
<keyword evidence="9" id="KW-0999">Mitochondrion inner membrane</keyword>
<dbReference type="PANTHER" id="PTHR14009:SF1">
    <property type="entry name" value="MITOCHONDRIAL PROTON_CALCIUM EXCHANGER PROTEIN"/>
    <property type="match status" value="1"/>
</dbReference>
<gene>
    <name evidence="23" type="ORF">ZHD862_LOCUS16398</name>
</gene>
<evidence type="ECO:0000256" key="8">
    <source>
        <dbReference type="ARBA" id="ARBA00022723"/>
    </source>
</evidence>
<feature type="coiled-coil region" evidence="19">
    <location>
        <begin position="499"/>
        <end position="537"/>
    </location>
</feature>
<evidence type="ECO:0000256" key="1">
    <source>
        <dbReference type="ARBA" id="ARBA00004434"/>
    </source>
</evidence>
<evidence type="ECO:0000256" key="5">
    <source>
        <dbReference type="ARBA" id="ARBA00022449"/>
    </source>
</evidence>
<dbReference type="PANTHER" id="PTHR14009">
    <property type="entry name" value="LEUCINE ZIPPER-EF-HAND CONTAINING TRANSMEMBRANE PROTEIN"/>
    <property type="match status" value="1"/>
</dbReference>
<dbReference type="InterPro" id="IPR002048">
    <property type="entry name" value="EF_hand_dom"/>
</dbReference>
<dbReference type="InterPro" id="IPR044202">
    <property type="entry name" value="LETM1/MDM38-like"/>
</dbReference>
<keyword evidence="14" id="KW-0406">Ion transport</keyword>
<dbReference type="GO" id="GO:0005509">
    <property type="term" value="F:calcium ion binding"/>
    <property type="evidence" value="ECO:0007669"/>
    <property type="project" value="InterPro"/>
</dbReference>
<evidence type="ECO:0000256" key="11">
    <source>
        <dbReference type="ARBA" id="ARBA00022946"/>
    </source>
</evidence>
<keyword evidence="11" id="KW-0809">Transit peptide</keyword>
<evidence type="ECO:0000259" key="21">
    <source>
        <dbReference type="PROSITE" id="PS50222"/>
    </source>
</evidence>
<dbReference type="GO" id="GO:0005743">
    <property type="term" value="C:mitochondrial inner membrane"/>
    <property type="evidence" value="ECO:0007669"/>
    <property type="project" value="UniProtKB-SubCell"/>
</dbReference>
<feature type="domain" description="EF-hand" evidence="21">
    <location>
        <begin position="650"/>
        <end position="685"/>
    </location>
</feature>
<evidence type="ECO:0000256" key="7">
    <source>
        <dbReference type="ARBA" id="ARBA00022692"/>
    </source>
</evidence>
<keyword evidence="13 19" id="KW-0175">Coiled coil</keyword>
<evidence type="ECO:0000256" key="2">
    <source>
        <dbReference type="ARBA" id="ARBA00009584"/>
    </source>
</evidence>
<comment type="subcellular location">
    <subcellularLocation>
        <location evidence="1">Mitochondrion inner membrane</location>
        <topology evidence="1">Single-pass membrane protein</topology>
    </subcellularLocation>
</comment>
<protein>
    <recommendedName>
        <fullName evidence="3">Mitochondrial proton/calcium exchanger protein</fullName>
    </recommendedName>
    <alternativeName>
        <fullName evidence="17">Leucine zipper-EF-hand-containing transmembrane protein 1</fullName>
    </alternativeName>
</protein>
<dbReference type="GO" id="GO:0015297">
    <property type="term" value="F:antiporter activity"/>
    <property type="evidence" value="ECO:0007669"/>
    <property type="project" value="UniProtKB-KW"/>
</dbReference>
<evidence type="ECO:0000256" key="17">
    <source>
        <dbReference type="ARBA" id="ARBA00031360"/>
    </source>
</evidence>
<keyword evidence="16 20" id="KW-0472">Membrane</keyword>
<dbReference type="Gene3D" id="1.10.238.10">
    <property type="entry name" value="EF-hand"/>
    <property type="match status" value="1"/>
</dbReference>
<comment type="similarity">
    <text evidence="2">Belongs to the LETM1 family.</text>
</comment>
<evidence type="ECO:0000256" key="6">
    <source>
        <dbReference type="ARBA" id="ARBA00022568"/>
    </source>
</evidence>
<evidence type="ECO:0000256" key="3">
    <source>
        <dbReference type="ARBA" id="ARBA00020557"/>
    </source>
</evidence>
<dbReference type="AlphaFoldDB" id="A0A814MJJ1"/>
<evidence type="ECO:0000256" key="14">
    <source>
        <dbReference type="ARBA" id="ARBA00023065"/>
    </source>
</evidence>
<dbReference type="GO" id="GO:0043022">
    <property type="term" value="F:ribosome binding"/>
    <property type="evidence" value="ECO:0007669"/>
    <property type="project" value="InterPro"/>
</dbReference>
<evidence type="ECO:0000256" key="9">
    <source>
        <dbReference type="ARBA" id="ARBA00022792"/>
    </source>
</evidence>
<evidence type="ECO:0000313" key="24">
    <source>
        <dbReference type="Proteomes" id="UP000663864"/>
    </source>
</evidence>
<dbReference type="InterPro" id="IPR033122">
    <property type="entry name" value="LETM1-like_RBD"/>
</dbReference>
<feature type="transmembrane region" description="Helical" evidence="20">
    <location>
        <begin position="168"/>
        <end position="191"/>
    </location>
</feature>
<accession>A0A814MJJ1</accession>
<keyword evidence="15 18" id="KW-0496">Mitochondrion</keyword>
<dbReference type="Pfam" id="PF26561">
    <property type="entry name" value="LETM1_C"/>
    <property type="match status" value="1"/>
</dbReference>
<evidence type="ECO:0000313" key="23">
    <source>
        <dbReference type="EMBL" id="CAF1077349.1"/>
    </source>
</evidence>
<reference evidence="23" key="1">
    <citation type="submission" date="2021-02" db="EMBL/GenBank/DDBJ databases">
        <authorList>
            <person name="Nowell W R."/>
        </authorList>
    </citation>
    <scope>NUCLEOTIDE SEQUENCE</scope>
</reference>
<keyword evidence="12 20" id="KW-1133">Transmembrane helix</keyword>
<keyword evidence="8" id="KW-0479">Metal-binding</keyword>
<evidence type="ECO:0000256" key="16">
    <source>
        <dbReference type="ARBA" id="ARBA00023136"/>
    </source>
</evidence>
<dbReference type="Pfam" id="PF07766">
    <property type="entry name" value="LETM1_RBD"/>
    <property type="match status" value="1"/>
</dbReference>
<dbReference type="PROSITE" id="PS50222">
    <property type="entry name" value="EF_HAND_2"/>
    <property type="match status" value="1"/>
</dbReference>
<dbReference type="SUPFAM" id="SSF47473">
    <property type="entry name" value="EF-hand"/>
    <property type="match status" value="1"/>
</dbReference>
<evidence type="ECO:0000256" key="12">
    <source>
        <dbReference type="ARBA" id="ARBA00022989"/>
    </source>
</evidence>
<evidence type="ECO:0000256" key="18">
    <source>
        <dbReference type="PROSITE-ProRule" id="PRU01094"/>
    </source>
</evidence>
<evidence type="ECO:0000256" key="10">
    <source>
        <dbReference type="ARBA" id="ARBA00022837"/>
    </source>
</evidence>
<name>A0A814MJJ1_9BILA</name>
<comment type="caution">
    <text evidence="23">The sequence shown here is derived from an EMBL/GenBank/DDBJ whole genome shotgun (WGS) entry which is preliminary data.</text>
</comment>
<feature type="domain" description="Letm1 RBD" evidence="22">
    <location>
        <begin position="214"/>
        <end position="409"/>
    </location>
</feature>
<sequence>MFVKENHHLMITGGTIVPVIKAHSYYYIYDQHISSINSNRLLLLSLTHIRTFHSSAVLYNDKLKQEKPENLFEKDKINKNDAKQIGSTTNVLIVRPDASLITTTDASAIVKRKSLRQRFVDELKHYYNGTKLLFIETRIAFRLLRQVLNGYILTRRERKQFTRTVADLFRLVPFSVFIIVPFMEFTLPIFLKLFPNMLPSTFKEADKEKEKLKKQIKIKLEVAKFLQDTLEATALGSKKKSSNDALATQFVEFMKKIRSTGVQPSTEEIMKFSSLFEDNLTLDNLDRQQLVAVCKLIGISSIGPDYYLRFILHLKLRHLQADDKLIESEGIENLNVEELQAACRERGMRSYGISIERLRSQLQQWLDLHLNQRIPSTILLLSRSLYLPENISQENILKATIQSLPKAIDNVTAINLAKVSGERIHNTQRIEYIKHEDATIRKEREEKIKTKILNDDEIKKKKFMDQIVLSTTSLDTSKIENLVDNKALILHDMIKEVKKDESNIDVEQFETALEQLVNQKAKEVRNTVEEIRDLKTDDNFYKEDIKEFATLVATKQLKNLSETRSAKALSKRIDKLVIDLDDIVQTLDKKQDKLKIDIKIQEDTLKDQALLKSDEIQQHKDFLTEKRNMLISTQEFINTIRQIQKVSSQSTDAQLLDIIHQFDHNRDGFIEADEILKTLEIIGNEKIQISKKHLKEIIDLVRKEQIIEHKEKFEAKTKQQLIMNSVNDIEKTQNITKKHLILILFIY</sequence>
<keyword evidence="10" id="KW-0106">Calcium</keyword>
<dbReference type="InterPro" id="IPR059005">
    <property type="entry name" value="LETM1_C"/>
</dbReference>
<keyword evidence="7 20" id="KW-0812">Transmembrane</keyword>
<keyword evidence="6" id="KW-0109">Calcium transport</keyword>
<dbReference type="InterPro" id="IPR018247">
    <property type="entry name" value="EF_Hand_1_Ca_BS"/>
</dbReference>
<evidence type="ECO:0000256" key="19">
    <source>
        <dbReference type="SAM" id="Coils"/>
    </source>
</evidence>
<dbReference type="Proteomes" id="UP000663864">
    <property type="component" value="Unassembled WGS sequence"/>
</dbReference>
<evidence type="ECO:0000256" key="15">
    <source>
        <dbReference type="ARBA" id="ARBA00023128"/>
    </source>
</evidence>
<evidence type="ECO:0000256" key="20">
    <source>
        <dbReference type="SAM" id="Phobius"/>
    </source>
</evidence>
<dbReference type="InterPro" id="IPR011992">
    <property type="entry name" value="EF-hand-dom_pair"/>
</dbReference>
<proteinExistence type="inferred from homology"/>
<evidence type="ECO:0000256" key="13">
    <source>
        <dbReference type="ARBA" id="ARBA00023054"/>
    </source>
</evidence>
<dbReference type="PROSITE" id="PS51758">
    <property type="entry name" value="LETM1_RBD"/>
    <property type="match status" value="1"/>
</dbReference>
<organism evidence="23 24">
    <name type="scientific">Rotaria sordida</name>
    <dbReference type="NCBI Taxonomy" id="392033"/>
    <lineage>
        <taxon>Eukaryota</taxon>
        <taxon>Metazoa</taxon>
        <taxon>Spiralia</taxon>
        <taxon>Gnathifera</taxon>
        <taxon>Rotifera</taxon>
        <taxon>Eurotatoria</taxon>
        <taxon>Bdelloidea</taxon>
        <taxon>Philodinida</taxon>
        <taxon>Philodinidae</taxon>
        <taxon>Rotaria</taxon>
    </lineage>
</organism>
<evidence type="ECO:0000259" key="22">
    <source>
        <dbReference type="PROSITE" id="PS51758"/>
    </source>
</evidence>
<dbReference type="GO" id="GO:0030003">
    <property type="term" value="P:intracellular monoatomic cation homeostasis"/>
    <property type="evidence" value="ECO:0007669"/>
    <property type="project" value="TreeGrafter"/>
</dbReference>
<dbReference type="EMBL" id="CAJNOT010000772">
    <property type="protein sequence ID" value="CAF1077349.1"/>
    <property type="molecule type" value="Genomic_DNA"/>
</dbReference>
<evidence type="ECO:0000256" key="4">
    <source>
        <dbReference type="ARBA" id="ARBA00022448"/>
    </source>
</evidence>
<keyword evidence="4" id="KW-0813">Transport</keyword>